<dbReference type="InterPro" id="IPR000873">
    <property type="entry name" value="AMP-dep_synth/lig_dom"/>
</dbReference>
<evidence type="ECO:0000259" key="3">
    <source>
        <dbReference type="Pfam" id="PF13193"/>
    </source>
</evidence>
<accession>A0ABW1MJI6</accession>
<dbReference type="Gene3D" id="3.30.300.30">
    <property type="match status" value="1"/>
</dbReference>
<dbReference type="Pfam" id="PF00501">
    <property type="entry name" value="AMP-binding"/>
    <property type="match status" value="1"/>
</dbReference>
<protein>
    <submittedName>
        <fullName evidence="4">(2,3-dihydroxybenzoyl)adenylate synthase</fullName>
    </submittedName>
</protein>
<dbReference type="PANTHER" id="PTHR43767">
    <property type="entry name" value="LONG-CHAIN-FATTY-ACID--COA LIGASE"/>
    <property type="match status" value="1"/>
</dbReference>
<evidence type="ECO:0000256" key="1">
    <source>
        <dbReference type="SAM" id="MobiDB-lite"/>
    </source>
</evidence>
<dbReference type="InterPro" id="IPR020845">
    <property type="entry name" value="AMP-binding_CS"/>
</dbReference>
<sequence>MLAGCVEWPEEFVSRYIAKGYWEARSLGGLLRDWAREHDGRTALVDGEQRWTYRELDERADRLAAGFRNLGLGPGDRVVVHLPNTAEFVAVVFALFRLGALPVFALPAHRHSEISYLCAYAQATAYVIPDEHQGTDFRKIAERVLAEVPSLREVVVAGEPGRFTGLDELYTEPCRLPEPDPGDVAFFLLSGGTTGLPKLIPRTHRDYAYNVRLSADNAGFTQDTTYLTVLPAAHNYAFGCPGVLGALRAGGKVVLADSGNPDLAFPLIEREKVTVSALVPPLALVWTDAAATTRYDLSSLELLQVGGARFEEAAARRMLDRFGCVLQQSFGMAEGLLAQTAPSDSEDIVTRTQGRPLSPDDEVRLVDSAGRDVAEGETGLLLVRGPYTLRGYYRADEHHARDFTQDGFFITGDLASRTPTGHLIVRGRVKDVINRGGEKVSADEVEGHLLAHPDVRDVGVVAAPDALLGERTCAFVVFRGRQREGAFGELTGFLHERGVADYKIPDRWEALEELPRTGVGKADKVQLRARAARAAARRPTRLSRGGRGGTR</sequence>
<dbReference type="EMBL" id="JBHSPX010000004">
    <property type="protein sequence ID" value="MFC6063117.1"/>
    <property type="molecule type" value="Genomic_DNA"/>
</dbReference>
<dbReference type="Gene3D" id="2.30.38.10">
    <property type="entry name" value="Luciferase, Domain 3"/>
    <property type="match status" value="1"/>
</dbReference>
<dbReference type="InterPro" id="IPR045851">
    <property type="entry name" value="AMP-bd_C_sf"/>
</dbReference>
<dbReference type="InterPro" id="IPR025110">
    <property type="entry name" value="AMP-bd_C"/>
</dbReference>
<evidence type="ECO:0000313" key="5">
    <source>
        <dbReference type="Proteomes" id="UP001596139"/>
    </source>
</evidence>
<evidence type="ECO:0000259" key="2">
    <source>
        <dbReference type="Pfam" id="PF00501"/>
    </source>
</evidence>
<dbReference type="PANTHER" id="PTHR43767:SF1">
    <property type="entry name" value="NONRIBOSOMAL PEPTIDE SYNTHASE PES1 (EUROFUNG)-RELATED"/>
    <property type="match status" value="1"/>
</dbReference>
<dbReference type="PROSITE" id="PS00455">
    <property type="entry name" value="AMP_BINDING"/>
    <property type="match status" value="1"/>
</dbReference>
<dbReference type="InterPro" id="IPR050237">
    <property type="entry name" value="ATP-dep_AMP-bd_enzyme"/>
</dbReference>
<dbReference type="Pfam" id="PF13193">
    <property type="entry name" value="AMP-binding_C"/>
    <property type="match status" value="1"/>
</dbReference>
<dbReference type="Gene3D" id="3.40.50.980">
    <property type="match status" value="2"/>
</dbReference>
<organism evidence="4 5">
    <name type="scientific">Streptomyces ochraceiscleroticus</name>
    <dbReference type="NCBI Taxonomy" id="47761"/>
    <lineage>
        <taxon>Bacteria</taxon>
        <taxon>Bacillati</taxon>
        <taxon>Actinomycetota</taxon>
        <taxon>Actinomycetes</taxon>
        <taxon>Kitasatosporales</taxon>
        <taxon>Streptomycetaceae</taxon>
        <taxon>Streptomyces</taxon>
    </lineage>
</organism>
<dbReference type="Proteomes" id="UP001596139">
    <property type="component" value="Unassembled WGS sequence"/>
</dbReference>
<feature type="domain" description="AMP-binding enzyme C-terminal" evidence="3">
    <location>
        <begin position="444"/>
        <end position="521"/>
    </location>
</feature>
<dbReference type="RefSeq" id="WP_031053482.1">
    <property type="nucleotide sequence ID" value="NZ_JBHSPX010000004.1"/>
</dbReference>
<feature type="domain" description="AMP-dependent synthetase/ligase" evidence="2">
    <location>
        <begin position="32"/>
        <end position="393"/>
    </location>
</feature>
<name>A0ABW1MJI6_9ACTN</name>
<evidence type="ECO:0000313" key="4">
    <source>
        <dbReference type="EMBL" id="MFC6063117.1"/>
    </source>
</evidence>
<proteinExistence type="predicted"/>
<gene>
    <name evidence="4" type="ORF">ACFP4F_11200</name>
</gene>
<keyword evidence="5" id="KW-1185">Reference proteome</keyword>
<dbReference type="SUPFAM" id="SSF56801">
    <property type="entry name" value="Acetyl-CoA synthetase-like"/>
    <property type="match status" value="1"/>
</dbReference>
<dbReference type="CDD" id="cd05920">
    <property type="entry name" value="23DHB-AMP_lg"/>
    <property type="match status" value="1"/>
</dbReference>
<reference evidence="5" key="1">
    <citation type="journal article" date="2019" name="Int. J. Syst. Evol. Microbiol.">
        <title>The Global Catalogue of Microorganisms (GCM) 10K type strain sequencing project: providing services to taxonomists for standard genome sequencing and annotation.</title>
        <authorList>
            <consortium name="The Broad Institute Genomics Platform"/>
            <consortium name="The Broad Institute Genome Sequencing Center for Infectious Disease"/>
            <person name="Wu L."/>
            <person name="Ma J."/>
        </authorList>
    </citation>
    <scope>NUCLEOTIDE SEQUENCE [LARGE SCALE GENOMIC DNA]</scope>
    <source>
        <strain evidence="5">CGMCC 1.15180</strain>
    </source>
</reference>
<comment type="caution">
    <text evidence="4">The sequence shown here is derived from an EMBL/GenBank/DDBJ whole genome shotgun (WGS) entry which is preliminary data.</text>
</comment>
<feature type="region of interest" description="Disordered" evidence="1">
    <location>
        <begin position="532"/>
        <end position="551"/>
    </location>
</feature>